<dbReference type="Pfam" id="PF00326">
    <property type="entry name" value="Peptidase_S9"/>
    <property type="match status" value="1"/>
</dbReference>
<sequence>MTHQLCLLKENTILLGSSMGGFIASGMFFSNNSYAGLININGSSSYIYSENDFRKKDRREPLNESELETFEKYDPKFKDSNISKPVLFLHGQQDRVIPIGGQLDFLTTKHHYFIDFLKYKDVNHTITGNMKNDILTWFDKNFKKERILYE</sequence>
<dbReference type="RefSeq" id="WP_248268747.1">
    <property type="nucleotide sequence ID" value="NZ_CP096034.1"/>
</dbReference>
<dbReference type="Proteomes" id="UP000830639">
    <property type="component" value="Chromosome"/>
</dbReference>
<dbReference type="SUPFAM" id="SSF53474">
    <property type="entry name" value="alpha/beta-Hydrolases"/>
    <property type="match status" value="1"/>
</dbReference>
<organism evidence="2 3">
    <name type="scientific">Gottfriedia acidiceleris</name>
    <dbReference type="NCBI Taxonomy" id="371036"/>
    <lineage>
        <taxon>Bacteria</taxon>
        <taxon>Bacillati</taxon>
        <taxon>Bacillota</taxon>
        <taxon>Bacilli</taxon>
        <taxon>Bacillales</taxon>
        <taxon>Bacillaceae</taxon>
        <taxon>Gottfriedia</taxon>
    </lineage>
</organism>
<accession>A0ABY4JSG8</accession>
<dbReference type="Gene3D" id="3.40.50.1820">
    <property type="entry name" value="alpha/beta hydrolase"/>
    <property type="match status" value="1"/>
</dbReference>
<evidence type="ECO:0000259" key="1">
    <source>
        <dbReference type="Pfam" id="PF00326"/>
    </source>
</evidence>
<name>A0ABY4JSG8_9BACI</name>
<gene>
    <name evidence="2" type="ORF">MY490_08065</name>
</gene>
<dbReference type="InterPro" id="IPR001375">
    <property type="entry name" value="Peptidase_S9_cat"/>
</dbReference>
<evidence type="ECO:0000313" key="2">
    <source>
        <dbReference type="EMBL" id="UPM55773.1"/>
    </source>
</evidence>
<protein>
    <submittedName>
        <fullName evidence="2">Prolyl oligopeptidase family serine peptidase</fullName>
    </submittedName>
</protein>
<dbReference type="InterPro" id="IPR029058">
    <property type="entry name" value="AB_hydrolase_fold"/>
</dbReference>
<feature type="domain" description="Peptidase S9 prolyl oligopeptidase catalytic" evidence="1">
    <location>
        <begin position="9"/>
        <end position="144"/>
    </location>
</feature>
<reference evidence="2 3" key="1">
    <citation type="submission" date="2022-04" db="EMBL/GenBank/DDBJ databases">
        <title>Mechanism of arsenic methylation and mitigation arsenic toxicity by Bacillus sp. LH14 from an Arsenic-Contaminated Paddy Soil.</title>
        <authorList>
            <person name="Wang D."/>
        </authorList>
    </citation>
    <scope>NUCLEOTIDE SEQUENCE [LARGE SCALE GENOMIC DNA]</scope>
    <source>
        <strain evidence="2 3">LH14</strain>
    </source>
</reference>
<proteinExistence type="predicted"/>
<keyword evidence="3" id="KW-1185">Reference proteome</keyword>
<dbReference type="EMBL" id="CP096034">
    <property type="protein sequence ID" value="UPM55773.1"/>
    <property type="molecule type" value="Genomic_DNA"/>
</dbReference>
<evidence type="ECO:0000313" key="3">
    <source>
        <dbReference type="Proteomes" id="UP000830639"/>
    </source>
</evidence>